<dbReference type="EnsemblFungi" id="MAPG_09231T0">
    <property type="protein sequence ID" value="MAPG_09231T0"/>
    <property type="gene ID" value="MAPG_09231"/>
</dbReference>
<reference evidence="3" key="4">
    <citation type="journal article" date="2015" name="G3 (Bethesda)">
        <title>Genome sequences of three phytopathogenic species of the Magnaporthaceae family of fungi.</title>
        <authorList>
            <person name="Okagaki L.H."/>
            <person name="Nunes C.C."/>
            <person name="Sailsbery J."/>
            <person name="Clay B."/>
            <person name="Brown D."/>
            <person name="John T."/>
            <person name="Oh Y."/>
            <person name="Young N."/>
            <person name="Fitzgerald M."/>
            <person name="Haas B.J."/>
            <person name="Zeng Q."/>
            <person name="Young S."/>
            <person name="Adiconis X."/>
            <person name="Fan L."/>
            <person name="Levin J.Z."/>
            <person name="Mitchell T.K."/>
            <person name="Okubara P.A."/>
            <person name="Farman M.L."/>
            <person name="Kohn L.M."/>
            <person name="Birren B."/>
            <person name="Ma L.-J."/>
            <person name="Dean R.A."/>
        </authorList>
    </citation>
    <scope>NUCLEOTIDE SEQUENCE</scope>
    <source>
        <strain evidence="3">ATCC 64411 / 73-15</strain>
    </source>
</reference>
<organism evidence="3 4">
    <name type="scientific">Magnaporthiopsis poae (strain ATCC 64411 / 73-15)</name>
    <name type="common">Kentucky bluegrass fungus</name>
    <name type="synonym">Magnaporthe poae</name>
    <dbReference type="NCBI Taxonomy" id="644358"/>
    <lineage>
        <taxon>Eukaryota</taxon>
        <taxon>Fungi</taxon>
        <taxon>Dikarya</taxon>
        <taxon>Ascomycota</taxon>
        <taxon>Pezizomycotina</taxon>
        <taxon>Sordariomycetes</taxon>
        <taxon>Sordariomycetidae</taxon>
        <taxon>Magnaporthales</taxon>
        <taxon>Magnaporthaceae</taxon>
        <taxon>Magnaporthiopsis</taxon>
    </lineage>
</organism>
<dbReference type="AlphaFoldDB" id="A0A0C4E9E7"/>
<dbReference type="eggNOG" id="ENOG502RW2W">
    <property type="taxonomic scope" value="Eukaryota"/>
</dbReference>
<accession>A0A0C4E9E7</accession>
<reference evidence="4" key="1">
    <citation type="submission" date="2010-05" db="EMBL/GenBank/DDBJ databases">
        <title>The genome sequence of Magnaporthe poae strain ATCC 64411.</title>
        <authorList>
            <person name="Ma L.-J."/>
            <person name="Dead R."/>
            <person name="Young S."/>
            <person name="Zeng Q."/>
            <person name="Koehrsen M."/>
            <person name="Alvarado L."/>
            <person name="Berlin A."/>
            <person name="Chapman S.B."/>
            <person name="Chen Z."/>
            <person name="Freedman E."/>
            <person name="Gellesch M."/>
            <person name="Goldberg J."/>
            <person name="Griggs A."/>
            <person name="Gujja S."/>
            <person name="Heilman E.R."/>
            <person name="Heiman D."/>
            <person name="Hepburn T."/>
            <person name="Howarth C."/>
            <person name="Jen D."/>
            <person name="Larson L."/>
            <person name="Mehta T."/>
            <person name="Neiman D."/>
            <person name="Pearson M."/>
            <person name="Roberts A."/>
            <person name="Saif S."/>
            <person name="Shea T."/>
            <person name="Shenoy N."/>
            <person name="Sisk P."/>
            <person name="Stolte C."/>
            <person name="Sykes S."/>
            <person name="Walk T."/>
            <person name="White J."/>
            <person name="Yandava C."/>
            <person name="Haas B."/>
            <person name="Nusbaum C."/>
            <person name="Birren B."/>
        </authorList>
    </citation>
    <scope>NUCLEOTIDE SEQUENCE [LARGE SCALE GENOMIC DNA]</scope>
    <source>
        <strain evidence="4">ATCC 64411 / 73-15</strain>
    </source>
</reference>
<dbReference type="EMBL" id="GL876974">
    <property type="protein sequence ID" value="KLU90267.1"/>
    <property type="molecule type" value="Genomic_DNA"/>
</dbReference>
<gene>
    <name evidence="2" type="ORF">MAPG_09231</name>
</gene>
<dbReference type="VEuPathDB" id="FungiDB:MAPG_09231"/>
<evidence type="ECO:0000313" key="4">
    <source>
        <dbReference type="Proteomes" id="UP000011715"/>
    </source>
</evidence>
<dbReference type="Proteomes" id="UP000011715">
    <property type="component" value="Unassembled WGS sequence"/>
</dbReference>
<feature type="region of interest" description="Disordered" evidence="1">
    <location>
        <begin position="1"/>
        <end position="31"/>
    </location>
</feature>
<dbReference type="EMBL" id="ADBL01002260">
    <property type="status" value="NOT_ANNOTATED_CDS"/>
    <property type="molecule type" value="Genomic_DNA"/>
</dbReference>
<dbReference type="OrthoDB" id="4843036at2759"/>
<keyword evidence="4" id="KW-1185">Reference proteome</keyword>
<name>A0A0C4E9E7_MAGP6</name>
<proteinExistence type="predicted"/>
<evidence type="ECO:0000256" key="1">
    <source>
        <dbReference type="SAM" id="MobiDB-lite"/>
    </source>
</evidence>
<reference evidence="3" key="5">
    <citation type="submission" date="2015-06" db="UniProtKB">
        <authorList>
            <consortium name="EnsemblFungi"/>
        </authorList>
    </citation>
    <scope>IDENTIFICATION</scope>
    <source>
        <strain evidence="3">ATCC 64411</strain>
    </source>
</reference>
<reference evidence="2" key="2">
    <citation type="submission" date="2010-05" db="EMBL/GenBank/DDBJ databases">
        <title>The Genome Sequence of Magnaporthe poae strain ATCC 64411.</title>
        <authorList>
            <consortium name="The Broad Institute Genome Sequencing Platform"/>
            <consortium name="Broad Institute Genome Sequencing Center for Infectious Disease"/>
            <person name="Ma L.-J."/>
            <person name="Dead R."/>
            <person name="Young S."/>
            <person name="Zeng Q."/>
            <person name="Koehrsen M."/>
            <person name="Alvarado L."/>
            <person name="Berlin A."/>
            <person name="Chapman S.B."/>
            <person name="Chen Z."/>
            <person name="Freedman E."/>
            <person name="Gellesch M."/>
            <person name="Goldberg J."/>
            <person name="Griggs A."/>
            <person name="Gujja S."/>
            <person name="Heilman E.R."/>
            <person name="Heiman D."/>
            <person name="Hepburn T."/>
            <person name="Howarth C."/>
            <person name="Jen D."/>
            <person name="Larson L."/>
            <person name="Mehta T."/>
            <person name="Neiman D."/>
            <person name="Pearson M."/>
            <person name="Roberts A."/>
            <person name="Saif S."/>
            <person name="Shea T."/>
            <person name="Shenoy N."/>
            <person name="Sisk P."/>
            <person name="Stolte C."/>
            <person name="Sykes S."/>
            <person name="Walk T."/>
            <person name="White J."/>
            <person name="Yandava C."/>
            <person name="Haas B."/>
            <person name="Nusbaum C."/>
            <person name="Birren B."/>
        </authorList>
    </citation>
    <scope>NUCLEOTIDE SEQUENCE</scope>
    <source>
        <strain evidence="2">ATCC 64411</strain>
    </source>
</reference>
<evidence type="ECO:0008006" key="5">
    <source>
        <dbReference type="Google" id="ProtNLM"/>
    </source>
</evidence>
<reference evidence="2" key="3">
    <citation type="submission" date="2011-03" db="EMBL/GenBank/DDBJ databases">
        <title>Annotation of Magnaporthe poae ATCC 64411.</title>
        <authorList>
            <person name="Ma L.-J."/>
            <person name="Dead R."/>
            <person name="Young S.K."/>
            <person name="Zeng Q."/>
            <person name="Gargeya S."/>
            <person name="Fitzgerald M."/>
            <person name="Haas B."/>
            <person name="Abouelleil A."/>
            <person name="Alvarado L."/>
            <person name="Arachchi H.M."/>
            <person name="Berlin A."/>
            <person name="Brown A."/>
            <person name="Chapman S.B."/>
            <person name="Chen Z."/>
            <person name="Dunbar C."/>
            <person name="Freedman E."/>
            <person name="Gearin G."/>
            <person name="Gellesch M."/>
            <person name="Goldberg J."/>
            <person name="Griggs A."/>
            <person name="Gujja S."/>
            <person name="Heiman D."/>
            <person name="Howarth C."/>
            <person name="Larson L."/>
            <person name="Lui A."/>
            <person name="MacDonald P.J.P."/>
            <person name="Mehta T."/>
            <person name="Montmayeur A."/>
            <person name="Murphy C."/>
            <person name="Neiman D."/>
            <person name="Pearson M."/>
            <person name="Priest M."/>
            <person name="Roberts A."/>
            <person name="Saif S."/>
            <person name="Shea T."/>
            <person name="Shenoy N."/>
            <person name="Sisk P."/>
            <person name="Stolte C."/>
            <person name="Sykes S."/>
            <person name="Yandava C."/>
            <person name="Wortman J."/>
            <person name="Nusbaum C."/>
            <person name="Birren B."/>
        </authorList>
    </citation>
    <scope>NUCLEOTIDE SEQUENCE</scope>
    <source>
        <strain evidence="2">ATCC 64411</strain>
    </source>
</reference>
<evidence type="ECO:0000313" key="2">
    <source>
        <dbReference type="EMBL" id="KLU90267.1"/>
    </source>
</evidence>
<sequence>MWMAGFGLEIGSSGPENRPNLEPRTSRPQPRNLVLSVVTTHRTGDSRPPSHRITRRPAVVDCPRPDNATAWCTVPGTSLAFERVCGVDTTAGDMGRFPATSMADCLAVCAQLNLYPSSAMGRCLGISWVFCSGLQGQGSSYCYPKYNVSMPRSRRTCPLPSTAMSSPVNIFTPQRELSSGLLARY</sequence>
<protein>
    <recommendedName>
        <fullName evidence="5">Apple domain-containing protein</fullName>
    </recommendedName>
</protein>
<evidence type="ECO:0000313" key="3">
    <source>
        <dbReference type="EnsemblFungi" id="MAPG_09231T0"/>
    </source>
</evidence>
<dbReference type="STRING" id="644358.A0A0C4E9E7"/>